<dbReference type="Proteomes" id="UP000240760">
    <property type="component" value="Unassembled WGS sequence"/>
</dbReference>
<protein>
    <submittedName>
        <fullName evidence="1">Uncharacterized protein</fullName>
    </submittedName>
</protein>
<proteinExistence type="predicted"/>
<organism evidence="1 2">
    <name type="scientific">Trichoderma longibrachiatum ATCC 18648</name>
    <dbReference type="NCBI Taxonomy" id="983965"/>
    <lineage>
        <taxon>Eukaryota</taxon>
        <taxon>Fungi</taxon>
        <taxon>Dikarya</taxon>
        <taxon>Ascomycota</taxon>
        <taxon>Pezizomycotina</taxon>
        <taxon>Sordariomycetes</taxon>
        <taxon>Hypocreomycetidae</taxon>
        <taxon>Hypocreales</taxon>
        <taxon>Hypocreaceae</taxon>
        <taxon>Trichoderma</taxon>
    </lineage>
</organism>
<dbReference type="AlphaFoldDB" id="A0A2T4CCS2"/>
<evidence type="ECO:0000313" key="1">
    <source>
        <dbReference type="EMBL" id="PTB79369.1"/>
    </source>
</evidence>
<sequence>MDVLAFHPLAAAIPAQHVTGPQEEGCPGSLHDSTWDEHRREATLDALVTAGSCGQMSVAGLLPYLRMEGGWTTPSGARGTSPCLAMAAAASWPLTHSCPSISMARHGTARHGQSGMLRCCVVGQKKQGSMASSWTTSSSLSPEARRHCLSGFPFFV</sequence>
<gene>
    <name evidence="1" type="ORF">M440DRAFT_236505</name>
</gene>
<keyword evidence="2" id="KW-1185">Reference proteome</keyword>
<dbReference type="EMBL" id="KZ679128">
    <property type="protein sequence ID" value="PTB79369.1"/>
    <property type="molecule type" value="Genomic_DNA"/>
</dbReference>
<name>A0A2T4CCS2_TRILO</name>
<reference evidence="1 2" key="1">
    <citation type="submission" date="2016-07" db="EMBL/GenBank/DDBJ databases">
        <title>Multiple horizontal gene transfer events from other fungi enriched the ability of initially mycotrophic Trichoderma (Ascomycota) to feed on dead plant biomass.</title>
        <authorList>
            <consortium name="DOE Joint Genome Institute"/>
            <person name="Aerts A."/>
            <person name="Atanasova L."/>
            <person name="Chenthamara K."/>
            <person name="Zhang J."/>
            <person name="Grujic M."/>
            <person name="Henrissat B."/>
            <person name="Kuo A."/>
            <person name="Salamov A."/>
            <person name="Lipzen A."/>
            <person name="Labutti K."/>
            <person name="Barry K."/>
            <person name="Miao Y."/>
            <person name="Rahimi M.J."/>
            <person name="Shen Q."/>
            <person name="Grigoriev I.V."/>
            <person name="Kubicek C.P."/>
            <person name="Druzhinina I.S."/>
        </authorList>
    </citation>
    <scope>NUCLEOTIDE SEQUENCE [LARGE SCALE GENOMIC DNA]</scope>
    <source>
        <strain evidence="1 2">ATCC 18648</strain>
    </source>
</reference>
<accession>A0A2T4CCS2</accession>
<evidence type="ECO:0000313" key="2">
    <source>
        <dbReference type="Proteomes" id="UP000240760"/>
    </source>
</evidence>